<dbReference type="eggNOG" id="COG1073">
    <property type="taxonomic scope" value="Bacteria"/>
</dbReference>
<protein>
    <submittedName>
        <fullName evidence="3">Alpha/beta hydrolase family protein</fullName>
    </submittedName>
</protein>
<dbReference type="InterPro" id="IPR029058">
    <property type="entry name" value="AB_hydrolase_fold"/>
</dbReference>
<proteinExistence type="predicted"/>
<dbReference type="InterPro" id="IPR050261">
    <property type="entry name" value="FrsA_esterase"/>
</dbReference>
<keyword evidence="1 3" id="KW-0378">Hydrolase</keyword>
<keyword evidence="4" id="KW-1185">Reference proteome</keyword>
<dbReference type="OrthoDB" id="31158at2"/>
<evidence type="ECO:0000313" key="3">
    <source>
        <dbReference type="EMBL" id="ERT56919.1"/>
    </source>
</evidence>
<accession>U7UDG4</accession>
<organism evidence="3 4">
    <name type="scientific">Megasphaera vaginalis</name>
    <name type="common">ex Srinivasan et al. 2021</name>
    <dbReference type="NCBI Taxonomy" id="1111454"/>
    <lineage>
        <taxon>Bacteria</taxon>
        <taxon>Bacillati</taxon>
        <taxon>Bacillota</taxon>
        <taxon>Negativicutes</taxon>
        <taxon>Veillonellales</taxon>
        <taxon>Veillonellaceae</taxon>
        <taxon>Megasphaera</taxon>
    </lineage>
</organism>
<dbReference type="GO" id="GO:0052689">
    <property type="term" value="F:carboxylic ester hydrolase activity"/>
    <property type="evidence" value="ECO:0007669"/>
    <property type="project" value="UniProtKB-ARBA"/>
</dbReference>
<dbReference type="Gene3D" id="3.40.50.1820">
    <property type="entry name" value="alpha/beta hydrolase"/>
    <property type="match status" value="1"/>
</dbReference>
<gene>
    <name evidence="3" type="ORF">HMPREF1250_0098</name>
</gene>
<name>U7UDG4_9FIRM</name>
<dbReference type="AlphaFoldDB" id="U7UDG4"/>
<dbReference type="PANTHER" id="PTHR22946">
    <property type="entry name" value="DIENELACTONE HYDROLASE DOMAIN-CONTAINING PROTEIN-RELATED"/>
    <property type="match status" value="1"/>
</dbReference>
<sequence>MIEERRITIKGIPCLSVVADTAPKGVIIFYHGWSSTKELQSLRGRILAAYGYDVLIPEAVHHGERGTIDYTAPEAYELFWKTILQNVEEAGCLLDYIGGAYPDLPVFVMGHSLGGFSALGVLTWQERVQAAVALNGSGWWNESERRFRSALHIDIPEGYEALLAEIDRYDPYGHTERLAGKAVLALHGGSDPTVDKEAQLLFVEKLRRQGLACSLILYEGLGHFVTTNMLGDALSWLETI</sequence>
<feature type="domain" description="Peptidase S9 prolyl oligopeptidase catalytic" evidence="2">
    <location>
        <begin position="106"/>
        <end position="227"/>
    </location>
</feature>
<evidence type="ECO:0000313" key="4">
    <source>
        <dbReference type="Proteomes" id="UP000017090"/>
    </source>
</evidence>
<dbReference type="PATRIC" id="fig|1111454.3.peg.2059"/>
<dbReference type="InterPro" id="IPR001375">
    <property type="entry name" value="Peptidase_S9_cat"/>
</dbReference>
<comment type="caution">
    <text evidence="3">The sequence shown here is derived from an EMBL/GenBank/DDBJ whole genome shotgun (WGS) entry which is preliminary data.</text>
</comment>
<dbReference type="EMBL" id="AWXA01000054">
    <property type="protein sequence ID" value="ERT56919.1"/>
    <property type="molecule type" value="Genomic_DNA"/>
</dbReference>
<dbReference type="STRING" id="1111454.HMPREF1250_0098"/>
<evidence type="ECO:0000256" key="1">
    <source>
        <dbReference type="ARBA" id="ARBA00022801"/>
    </source>
</evidence>
<dbReference type="PANTHER" id="PTHR22946:SF9">
    <property type="entry name" value="POLYKETIDE TRANSFERASE AF380"/>
    <property type="match status" value="1"/>
</dbReference>
<dbReference type="Proteomes" id="UP000017090">
    <property type="component" value="Unassembled WGS sequence"/>
</dbReference>
<dbReference type="Pfam" id="PF00326">
    <property type="entry name" value="Peptidase_S9"/>
    <property type="match status" value="1"/>
</dbReference>
<reference evidence="3 4" key="1">
    <citation type="submission" date="2013-09" db="EMBL/GenBank/DDBJ databases">
        <authorList>
            <person name="Durkin A.S."/>
            <person name="Haft D.R."/>
            <person name="McCorrison J."/>
            <person name="Torralba M."/>
            <person name="Gillis M."/>
            <person name="Haft D.H."/>
            <person name="Methe B."/>
            <person name="Sutton G."/>
            <person name="Nelson K.E."/>
        </authorList>
    </citation>
    <scope>NUCLEOTIDE SEQUENCE [LARGE SCALE GENOMIC DNA]</scope>
    <source>
        <strain evidence="3 4">BV3C16-1</strain>
    </source>
</reference>
<dbReference type="SUPFAM" id="SSF53474">
    <property type="entry name" value="alpha/beta-Hydrolases"/>
    <property type="match status" value="1"/>
</dbReference>
<dbReference type="RefSeq" id="WP_023054522.1">
    <property type="nucleotide sequence ID" value="NZ_AWXA01000054.1"/>
</dbReference>
<evidence type="ECO:0000259" key="2">
    <source>
        <dbReference type="Pfam" id="PF00326"/>
    </source>
</evidence>